<dbReference type="Proteomes" id="UP000297948">
    <property type="component" value="Unassembled WGS sequence"/>
</dbReference>
<evidence type="ECO:0000313" key="2">
    <source>
        <dbReference type="EMBL" id="TGA92143.1"/>
    </source>
</evidence>
<gene>
    <name evidence="2" type="ORF">E4099_27900</name>
</gene>
<dbReference type="OrthoDB" id="4236662at2"/>
<keyword evidence="3" id="KW-1185">Reference proteome</keyword>
<comment type="caution">
    <text evidence="2">The sequence shown here is derived from an EMBL/GenBank/DDBJ whole genome shotgun (WGS) entry which is preliminary data.</text>
</comment>
<feature type="domain" description="DUF7848" evidence="1">
    <location>
        <begin position="3"/>
        <end position="77"/>
    </location>
</feature>
<protein>
    <recommendedName>
        <fullName evidence="1">DUF7848 domain-containing protein</fullName>
    </recommendedName>
</protein>
<name>A0A4Z0G8P7_9ACTN</name>
<proteinExistence type="predicted"/>
<reference evidence="2 3" key="1">
    <citation type="submission" date="2019-03" db="EMBL/GenBank/DDBJ databases">
        <authorList>
            <person name="Gonzalez-Pimentel J.L."/>
        </authorList>
    </citation>
    <scope>NUCLEOTIDE SEQUENCE [LARGE SCALE GENOMIC DNA]</scope>
    <source>
        <strain evidence="2 3">JCM 31289</strain>
    </source>
</reference>
<sequence length="87" mass="9552">MTMRLGADPEAEPYVIQVHCTSCGAASDPAPERVPGERRAKAEEWALAHTGKADAQGRHHTGYRVTVTMFWRVSPSEEIDPPAPDRP</sequence>
<dbReference type="RefSeq" id="WP_135341899.1">
    <property type="nucleotide sequence ID" value="NZ_JBHLTX010000005.1"/>
</dbReference>
<organism evidence="2 3">
    <name type="scientific">Streptomyces palmae</name>
    <dbReference type="NCBI Taxonomy" id="1701085"/>
    <lineage>
        <taxon>Bacteria</taxon>
        <taxon>Bacillati</taxon>
        <taxon>Actinomycetota</taxon>
        <taxon>Actinomycetes</taxon>
        <taxon>Kitasatosporales</taxon>
        <taxon>Streptomycetaceae</taxon>
        <taxon>Streptomyces</taxon>
    </lineage>
</organism>
<evidence type="ECO:0000259" key="1">
    <source>
        <dbReference type="Pfam" id="PF25232"/>
    </source>
</evidence>
<dbReference type="AlphaFoldDB" id="A0A4Z0G8P7"/>
<evidence type="ECO:0000313" key="3">
    <source>
        <dbReference type="Proteomes" id="UP000297948"/>
    </source>
</evidence>
<accession>A0A4Z0G8P7</accession>
<dbReference type="Pfam" id="PF25232">
    <property type="entry name" value="DUF7848"/>
    <property type="match status" value="1"/>
</dbReference>
<dbReference type="InterPro" id="IPR057170">
    <property type="entry name" value="DUF7848"/>
</dbReference>
<dbReference type="EMBL" id="SRID01000405">
    <property type="protein sequence ID" value="TGA92143.1"/>
    <property type="molecule type" value="Genomic_DNA"/>
</dbReference>